<keyword evidence="2" id="KW-0812">Transmembrane</keyword>
<dbReference type="EMBL" id="AZBU02000014">
    <property type="protein sequence ID" value="TKR57726.1"/>
    <property type="molecule type" value="Genomic_DNA"/>
</dbReference>
<accession>A0A4U5LP91</accession>
<keyword evidence="4" id="KW-1185">Reference proteome</keyword>
<evidence type="ECO:0000256" key="2">
    <source>
        <dbReference type="SAM" id="Phobius"/>
    </source>
</evidence>
<keyword evidence="2" id="KW-0472">Membrane</keyword>
<organism evidence="3 4">
    <name type="scientific">Steinernema carpocapsae</name>
    <name type="common">Entomopathogenic nematode</name>
    <dbReference type="NCBI Taxonomy" id="34508"/>
    <lineage>
        <taxon>Eukaryota</taxon>
        <taxon>Metazoa</taxon>
        <taxon>Ecdysozoa</taxon>
        <taxon>Nematoda</taxon>
        <taxon>Chromadorea</taxon>
        <taxon>Rhabditida</taxon>
        <taxon>Tylenchina</taxon>
        <taxon>Panagrolaimomorpha</taxon>
        <taxon>Strongyloidoidea</taxon>
        <taxon>Steinernematidae</taxon>
        <taxon>Steinernema</taxon>
    </lineage>
</organism>
<sequence>MIYPRVRFETPFPGFICGRKLTDCLAKAAFCMATIFGVATIFVIFYTYYCMIHAKIHRRLRDLGNKVIFIEGRLKKQVFSDAFWNNVGKETGLKINAETIQAARDEFTKTLATPVKVADVGTKSLQLPSNQYDQVSACDPNYRTMAQVVDCFSSGKLESSTSKLSNEPEKGDKKPEKPRTPKDKTQEEPKSSEQKSNGVDPAGPVGDYETIDIVDKVITPPPA</sequence>
<name>A0A4U5LP91_STECR</name>
<evidence type="ECO:0000313" key="4">
    <source>
        <dbReference type="Proteomes" id="UP000298663"/>
    </source>
</evidence>
<evidence type="ECO:0000313" key="3">
    <source>
        <dbReference type="EMBL" id="TKR57726.1"/>
    </source>
</evidence>
<feature type="compositionally biased region" description="Basic and acidic residues" evidence="1">
    <location>
        <begin position="166"/>
        <end position="193"/>
    </location>
</feature>
<evidence type="ECO:0000256" key="1">
    <source>
        <dbReference type="SAM" id="MobiDB-lite"/>
    </source>
</evidence>
<dbReference type="Proteomes" id="UP000298663">
    <property type="component" value="Unassembled WGS sequence"/>
</dbReference>
<keyword evidence="2" id="KW-1133">Transmembrane helix</keyword>
<protein>
    <recommendedName>
        <fullName evidence="5">Nematode cuticle collagen N-terminal domain-containing protein</fullName>
    </recommendedName>
</protein>
<reference evidence="3 4" key="1">
    <citation type="journal article" date="2015" name="Genome Biol.">
        <title>Comparative genomics of Steinernema reveals deeply conserved gene regulatory networks.</title>
        <authorList>
            <person name="Dillman A.R."/>
            <person name="Macchietto M."/>
            <person name="Porter C.F."/>
            <person name="Rogers A."/>
            <person name="Williams B."/>
            <person name="Antoshechkin I."/>
            <person name="Lee M.M."/>
            <person name="Goodwin Z."/>
            <person name="Lu X."/>
            <person name="Lewis E.E."/>
            <person name="Goodrich-Blair H."/>
            <person name="Stock S.P."/>
            <person name="Adams B.J."/>
            <person name="Sternberg P.W."/>
            <person name="Mortazavi A."/>
        </authorList>
    </citation>
    <scope>NUCLEOTIDE SEQUENCE [LARGE SCALE GENOMIC DNA]</scope>
    <source>
        <strain evidence="3 4">ALL</strain>
    </source>
</reference>
<feature type="region of interest" description="Disordered" evidence="1">
    <location>
        <begin position="157"/>
        <end position="223"/>
    </location>
</feature>
<dbReference type="AlphaFoldDB" id="A0A4U5LP91"/>
<evidence type="ECO:0008006" key="5">
    <source>
        <dbReference type="Google" id="ProtNLM"/>
    </source>
</evidence>
<gene>
    <name evidence="3" type="ORF">L596_030389</name>
</gene>
<comment type="caution">
    <text evidence="3">The sequence shown here is derived from an EMBL/GenBank/DDBJ whole genome shotgun (WGS) entry which is preliminary data.</text>
</comment>
<feature type="transmembrane region" description="Helical" evidence="2">
    <location>
        <begin position="28"/>
        <end position="49"/>
    </location>
</feature>
<reference evidence="3 4" key="2">
    <citation type="journal article" date="2019" name="G3 (Bethesda)">
        <title>Hybrid Assembly of the Genome of the Entomopathogenic Nematode Steinernema carpocapsae Identifies the X-Chromosome.</title>
        <authorList>
            <person name="Serra L."/>
            <person name="Macchietto M."/>
            <person name="Macias-Munoz A."/>
            <person name="McGill C.J."/>
            <person name="Rodriguez I.M."/>
            <person name="Rodriguez B."/>
            <person name="Murad R."/>
            <person name="Mortazavi A."/>
        </authorList>
    </citation>
    <scope>NUCLEOTIDE SEQUENCE [LARGE SCALE GENOMIC DNA]</scope>
    <source>
        <strain evidence="3 4">ALL</strain>
    </source>
</reference>
<proteinExistence type="predicted"/>